<evidence type="ECO:0000256" key="1">
    <source>
        <dbReference type="SAM" id="SignalP"/>
    </source>
</evidence>
<dbReference type="EMBL" id="CVQH01004858">
    <property type="protein sequence ID" value="CRK13602.1"/>
    <property type="molecule type" value="Genomic_DNA"/>
</dbReference>
<gene>
    <name evidence="2" type="ORF">BN1708_017191</name>
</gene>
<accession>A0A0G4KV25</accession>
<name>A0A0G4KV25_VERLO</name>
<keyword evidence="1" id="KW-0732">Signal</keyword>
<dbReference type="AlphaFoldDB" id="A0A0G4KV25"/>
<feature type="non-terminal residue" evidence="2">
    <location>
        <position position="54"/>
    </location>
</feature>
<evidence type="ECO:0000313" key="3">
    <source>
        <dbReference type="Proteomes" id="UP000044602"/>
    </source>
</evidence>
<dbReference type="Proteomes" id="UP000044602">
    <property type="component" value="Unassembled WGS sequence"/>
</dbReference>
<feature type="signal peptide" evidence="1">
    <location>
        <begin position="1"/>
        <end position="19"/>
    </location>
</feature>
<proteinExistence type="predicted"/>
<organism evidence="2 3">
    <name type="scientific">Verticillium longisporum</name>
    <name type="common">Verticillium dahliae var. longisporum</name>
    <dbReference type="NCBI Taxonomy" id="100787"/>
    <lineage>
        <taxon>Eukaryota</taxon>
        <taxon>Fungi</taxon>
        <taxon>Dikarya</taxon>
        <taxon>Ascomycota</taxon>
        <taxon>Pezizomycotina</taxon>
        <taxon>Sordariomycetes</taxon>
        <taxon>Hypocreomycetidae</taxon>
        <taxon>Glomerellales</taxon>
        <taxon>Plectosphaerellaceae</taxon>
        <taxon>Verticillium</taxon>
    </lineage>
</organism>
<reference evidence="2 3" key="1">
    <citation type="submission" date="2015-05" db="EMBL/GenBank/DDBJ databases">
        <authorList>
            <person name="Wang D.B."/>
            <person name="Wang M."/>
        </authorList>
    </citation>
    <scope>NUCLEOTIDE SEQUENCE [LARGE SCALE GENOMIC DNA]</scope>
    <source>
        <strain evidence="2">VL1</strain>
    </source>
</reference>
<evidence type="ECO:0000313" key="2">
    <source>
        <dbReference type="EMBL" id="CRK13602.1"/>
    </source>
</evidence>
<keyword evidence="3" id="KW-1185">Reference proteome</keyword>
<sequence length="54" mass="6303">MSFFFWALASWLTFRGLFGGFNNNEYAQILAKRVAEKKAEKADARKRRASSMRK</sequence>
<protein>
    <submittedName>
        <fullName evidence="2">Uncharacterized protein</fullName>
    </submittedName>
</protein>
<feature type="chain" id="PRO_5002565910" evidence="1">
    <location>
        <begin position="20"/>
        <end position="54"/>
    </location>
</feature>